<dbReference type="SUPFAM" id="SSF53098">
    <property type="entry name" value="Ribonuclease H-like"/>
    <property type="match status" value="1"/>
</dbReference>
<dbReference type="InterPro" id="IPR036397">
    <property type="entry name" value="RNaseH_sf"/>
</dbReference>
<accession>A0A392SID0</accession>
<dbReference type="GO" id="GO:0043625">
    <property type="term" value="C:delta DNA polymerase complex"/>
    <property type="evidence" value="ECO:0007669"/>
    <property type="project" value="TreeGrafter"/>
</dbReference>
<evidence type="ECO:0000313" key="4">
    <source>
        <dbReference type="Proteomes" id="UP000265520"/>
    </source>
</evidence>
<dbReference type="PANTHER" id="PTHR10322">
    <property type="entry name" value="DNA POLYMERASE CATALYTIC SUBUNIT"/>
    <property type="match status" value="1"/>
</dbReference>
<evidence type="ECO:0000313" key="3">
    <source>
        <dbReference type="EMBL" id="MCI48222.1"/>
    </source>
</evidence>
<dbReference type="AlphaFoldDB" id="A0A392SID0"/>
<evidence type="ECO:0000256" key="1">
    <source>
        <dbReference type="ARBA" id="ARBA00024411"/>
    </source>
</evidence>
<feature type="non-terminal residue" evidence="3">
    <location>
        <position position="1"/>
    </location>
</feature>
<dbReference type="InterPro" id="IPR006133">
    <property type="entry name" value="DNA-dir_DNA_pol_B_exonuc"/>
</dbReference>
<dbReference type="Gene3D" id="3.30.420.10">
    <property type="entry name" value="Ribonuclease H-like superfamily/Ribonuclease H"/>
    <property type="match status" value="1"/>
</dbReference>
<dbReference type="EMBL" id="LXQA010383293">
    <property type="protein sequence ID" value="MCI48222.1"/>
    <property type="molecule type" value="Genomic_DNA"/>
</dbReference>
<dbReference type="GO" id="GO:0008296">
    <property type="term" value="F:3'-5'-DNA exonuclease activity"/>
    <property type="evidence" value="ECO:0007669"/>
    <property type="project" value="TreeGrafter"/>
</dbReference>
<keyword evidence="4" id="KW-1185">Reference proteome</keyword>
<dbReference type="InterPro" id="IPR012337">
    <property type="entry name" value="RNaseH-like_sf"/>
</dbReference>
<dbReference type="GO" id="GO:0006297">
    <property type="term" value="P:nucleotide-excision repair, DNA gap filling"/>
    <property type="evidence" value="ECO:0007669"/>
    <property type="project" value="TreeGrafter"/>
</dbReference>
<reference evidence="3 4" key="1">
    <citation type="journal article" date="2018" name="Front. Plant Sci.">
        <title>Red Clover (Trifolium pratense) and Zigzag Clover (T. medium) - A Picture of Genomic Similarities and Differences.</title>
        <authorList>
            <person name="Dluhosova J."/>
            <person name="Istvanek J."/>
            <person name="Nedelnik J."/>
            <person name="Repkova J."/>
        </authorList>
    </citation>
    <scope>NUCLEOTIDE SEQUENCE [LARGE SCALE GENOMIC DNA]</scope>
    <source>
        <strain evidence="4">cv. 10/8</strain>
        <tissue evidence="3">Leaf</tissue>
    </source>
</reference>
<organism evidence="3 4">
    <name type="scientific">Trifolium medium</name>
    <dbReference type="NCBI Taxonomy" id="97028"/>
    <lineage>
        <taxon>Eukaryota</taxon>
        <taxon>Viridiplantae</taxon>
        <taxon>Streptophyta</taxon>
        <taxon>Embryophyta</taxon>
        <taxon>Tracheophyta</taxon>
        <taxon>Spermatophyta</taxon>
        <taxon>Magnoliopsida</taxon>
        <taxon>eudicotyledons</taxon>
        <taxon>Gunneridae</taxon>
        <taxon>Pentapetalae</taxon>
        <taxon>rosids</taxon>
        <taxon>fabids</taxon>
        <taxon>Fabales</taxon>
        <taxon>Fabaceae</taxon>
        <taxon>Papilionoideae</taxon>
        <taxon>50 kb inversion clade</taxon>
        <taxon>NPAAA clade</taxon>
        <taxon>Hologalegina</taxon>
        <taxon>IRL clade</taxon>
        <taxon>Trifolieae</taxon>
        <taxon>Trifolium</taxon>
    </lineage>
</organism>
<proteinExistence type="predicted"/>
<protein>
    <recommendedName>
        <fullName evidence="1">DNA polymerase delta catalytic subunit</fullName>
    </recommendedName>
</protein>
<dbReference type="GO" id="GO:0006287">
    <property type="term" value="P:base-excision repair, gap-filling"/>
    <property type="evidence" value="ECO:0007669"/>
    <property type="project" value="TreeGrafter"/>
</dbReference>
<dbReference type="GO" id="GO:0003676">
    <property type="term" value="F:nucleic acid binding"/>
    <property type="evidence" value="ECO:0007669"/>
    <property type="project" value="InterPro"/>
</dbReference>
<feature type="domain" description="DNA-directed DNA polymerase family B exonuclease" evidence="2">
    <location>
        <begin position="5"/>
        <end position="38"/>
    </location>
</feature>
<dbReference type="PANTHER" id="PTHR10322:SF23">
    <property type="entry name" value="DNA POLYMERASE DELTA CATALYTIC SUBUNIT"/>
    <property type="match status" value="1"/>
</dbReference>
<sequence>QYGIRESKEVTVEGRVQFDLLQVMQRDYKLSSYSLNSVSAHFLSEQVRSHF</sequence>
<evidence type="ECO:0000259" key="2">
    <source>
        <dbReference type="Pfam" id="PF03104"/>
    </source>
</evidence>
<comment type="caution">
    <text evidence="3">The sequence shown here is derived from an EMBL/GenBank/DDBJ whole genome shotgun (WGS) entry which is preliminary data.</text>
</comment>
<dbReference type="GO" id="GO:0003887">
    <property type="term" value="F:DNA-directed DNA polymerase activity"/>
    <property type="evidence" value="ECO:0007669"/>
    <property type="project" value="TreeGrafter"/>
</dbReference>
<dbReference type="GO" id="GO:0045004">
    <property type="term" value="P:DNA replication proofreading"/>
    <property type="evidence" value="ECO:0007669"/>
    <property type="project" value="TreeGrafter"/>
</dbReference>
<name>A0A392SID0_9FABA</name>
<dbReference type="Pfam" id="PF03104">
    <property type="entry name" value="DNA_pol_B_exo1"/>
    <property type="match status" value="1"/>
</dbReference>
<dbReference type="Proteomes" id="UP000265520">
    <property type="component" value="Unassembled WGS sequence"/>
</dbReference>
<dbReference type="InterPro" id="IPR050240">
    <property type="entry name" value="DNA_pol_type-B"/>
</dbReference>